<proteinExistence type="predicted"/>
<organism evidence="1 4">
    <name type="scientific">Myxococcus fulvus</name>
    <dbReference type="NCBI Taxonomy" id="33"/>
    <lineage>
        <taxon>Bacteria</taxon>
        <taxon>Pseudomonadati</taxon>
        <taxon>Myxococcota</taxon>
        <taxon>Myxococcia</taxon>
        <taxon>Myxococcales</taxon>
        <taxon>Cystobacterineae</taxon>
        <taxon>Myxococcaceae</taxon>
        <taxon>Myxococcus</taxon>
    </lineage>
</organism>
<dbReference type="EMBL" id="BJXR01000037">
    <property type="protein sequence ID" value="GEN10281.1"/>
    <property type="molecule type" value="Genomic_DNA"/>
</dbReference>
<gene>
    <name evidence="1" type="ORF">MFU01_53180</name>
    <name evidence="2" type="ORF">SAMN05443572_110117</name>
</gene>
<reference evidence="2 3" key="1">
    <citation type="submission" date="2016-10" db="EMBL/GenBank/DDBJ databases">
        <authorList>
            <person name="Varghese N."/>
            <person name="Submissions S."/>
        </authorList>
    </citation>
    <scope>NUCLEOTIDE SEQUENCE [LARGE SCALE GENOMIC DNA]</scope>
    <source>
        <strain evidence="2 3">DSM 16525</strain>
    </source>
</reference>
<protein>
    <recommendedName>
        <fullName evidence="5">Lipoprotein</fullName>
    </recommendedName>
</protein>
<evidence type="ECO:0000313" key="4">
    <source>
        <dbReference type="Proteomes" id="UP000321514"/>
    </source>
</evidence>
<dbReference type="OrthoDB" id="5517471at2"/>
<reference evidence="1 4" key="2">
    <citation type="submission" date="2019-07" db="EMBL/GenBank/DDBJ databases">
        <title>Whole genome shotgun sequence of Myxococcus fulvus NBRC 100333.</title>
        <authorList>
            <person name="Hosoyama A."/>
            <person name="Uohara A."/>
            <person name="Ohji S."/>
            <person name="Ichikawa N."/>
        </authorList>
    </citation>
    <scope>NUCLEOTIDE SEQUENCE [LARGE SCALE GENOMIC DNA]</scope>
    <source>
        <strain evidence="1 4">NBRC 100333</strain>
    </source>
</reference>
<dbReference type="EMBL" id="FOIB01000010">
    <property type="protein sequence ID" value="SEU34738.1"/>
    <property type="molecule type" value="Genomic_DNA"/>
</dbReference>
<evidence type="ECO:0000313" key="3">
    <source>
        <dbReference type="Proteomes" id="UP000183760"/>
    </source>
</evidence>
<keyword evidence="3" id="KW-1185">Reference proteome</keyword>
<evidence type="ECO:0008006" key="5">
    <source>
        <dbReference type="Google" id="ProtNLM"/>
    </source>
</evidence>
<evidence type="ECO:0000313" key="2">
    <source>
        <dbReference type="EMBL" id="SEU34738.1"/>
    </source>
</evidence>
<dbReference type="RefSeq" id="WP_074957749.1">
    <property type="nucleotide sequence ID" value="NZ_BJXR01000037.1"/>
</dbReference>
<evidence type="ECO:0000313" key="1">
    <source>
        <dbReference type="EMBL" id="GEN10281.1"/>
    </source>
</evidence>
<name>A0A511T7X8_MYXFU</name>
<dbReference type="Proteomes" id="UP000183760">
    <property type="component" value="Unassembled WGS sequence"/>
</dbReference>
<dbReference type="AlphaFoldDB" id="A0A511T7X8"/>
<sequence>MRSALFVLLLLTMGACRRKEAPRIEQVGPAELTHQRSCEWLDWENNSCRADSVLRAGEVRFEQVTFVEADPSATRALVGQLDGSGSLVDLRSGDVLLRFPPHTSKREWCDDSRLVVSSPLADFGSSQGLLGTSLEVVWFDPSAAVQRAVLHRGLRAVPRLACGPGGSLAFIVSGTRGEAPIELYRWSPEEGSKLLETWAGEVENGDSSDLDISWNSSGQPEWCAWVRPYSVNRCVPPVRPVAR</sequence>
<dbReference type="SUPFAM" id="SSF50998">
    <property type="entry name" value="Quinoprotein alcohol dehydrogenase-like"/>
    <property type="match status" value="1"/>
</dbReference>
<accession>A0A511T7X8</accession>
<comment type="caution">
    <text evidence="1">The sequence shown here is derived from an EMBL/GenBank/DDBJ whole genome shotgun (WGS) entry which is preliminary data.</text>
</comment>
<dbReference type="STRING" id="1334629.MFUL124B02_13930"/>
<dbReference type="PROSITE" id="PS51257">
    <property type="entry name" value="PROKAR_LIPOPROTEIN"/>
    <property type="match status" value="1"/>
</dbReference>
<dbReference type="InterPro" id="IPR011047">
    <property type="entry name" value="Quinoprotein_ADH-like_sf"/>
</dbReference>
<dbReference type="Proteomes" id="UP000321514">
    <property type="component" value="Unassembled WGS sequence"/>
</dbReference>